<name>A0A2K3KVA0_TRIPR</name>
<evidence type="ECO:0000256" key="1">
    <source>
        <dbReference type="SAM" id="MobiDB-lite"/>
    </source>
</evidence>
<evidence type="ECO:0000313" key="3">
    <source>
        <dbReference type="Proteomes" id="UP000236291"/>
    </source>
</evidence>
<organism evidence="2 3">
    <name type="scientific">Trifolium pratense</name>
    <name type="common">Red clover</name>
    <dbReference type="NCBI Taxonomy" id="57577"/>
    <lineage>
        <taxon>Eukaryota</taxon>
        <taxon>Viridiplantae</taxon>
        <taxon>Streptophyta</taxon>
        <taxon>Embryophyta</taxon>
        <taxon>Tracheophyta</taxon>
        <taxon>Spermatophyta</taxon>
        <taxon>Magnoliopsida</taxon>
        <taxon>eudicotyledons</taxon>
        <taxon>Gunneridae</taxon>
        <taxon>Pentapetalae</taxon>
        <taxon>rosids</taxon>
        <taxon>fabids</taxon>
        <taxon>Fabales</taxon>
        <taxon>Fabaceae</taxon>
        <taxon>Papilionoideae</taxon>
        <taxon>50 kb inversion clade</taxon>
        <taxon>NPAAA clade</taxon>
        <taxon>Hologalegina</taxon>
        <taxon>IRL clade</taxon>
        <taxon>Trifolieae</taxon>
        <taxon>Trifolium</taxon>
    </lineage>
</organism>
<reference evidence="2 3" key="2">
    <citation type="journal article" date="2017" name="Front. Plant Sci.">
        <title>Gene Classification and Mining of Molecular Markers Useful in Red Clover (Trifolium pratense) Breeding.</title>
        <authorList>
            <person name="Istvanek J."/>
            <person name="Dluhosova J."/>
            <person name="Dluhos P."/>
            <person name="Patkova L."/>
            <person name="Nedelnik J."/>
            <person name="Repkova J."/>
        </authorList>
    </citation>
    <scope>NUCLEOTIDE SEQUENCE [LARGE SCALE GENOMIC DNA]</scope>
    <source>
        <strain evidence="3">cv. Tatra</strain>
        <tissue evidence="2">Young leaves</tissue>
    </source>
</reference>
<sequence>MYEDNVLASKKKQSPKRKEESSSDSKYDVEEDVP</sequence>
<comment type="caution">
    <text evidence="2">The sequence shown here is derived from an EMBL/GenBank/DDBJ whole genome shotgun (WGS) entry which is preliminary data.</text>
</comment>
<reference evidence="2 3" key="1">
    <citation type="journal article" date="2014" name="Am. J. Bot.">
        <title>Genome assembly and annotation for red clover (Trifolium pratense; Fabaceae).</title>
        <authorList>
            <person name="Istvanek J."/>
            <person name="Jaros M."/>
            <person name="Krenek A."/>
            <person name="Repkova J."/>
        </authorList>
    </citation>
    <scope>NUCLEOTIDE SEQUENCE [LARGE SCALE GENOMIC DNA]</scope>
    <source>
        <strain evidence="3">cv. Tatra</strain>
        <tissue evidence="2">Young leaves</tissue>
    </source>
</reference>
<accession>A0A2K3KVA0</accession>
<gene>
    <name evidence="2" type="ORF">L195_g064752</name>
</gene>
<feature type="region of interest" description="Disordered" evidence="1">
    <location>
        <begin position="1"/>
        <end position="34"/>
    </location>
</feature>
<proteinExistence type="predicted"/>
<evidence type="ECO:0000313" key="2">
    <source>
        <dbReference type="EMBL" id="PNX70219.1"/>
    </source>
</evidence>
<feature type="compositionally biased region" description="Basic and acidic residues" evidence="1">
    <location>
        <begin position="16"/>
        <end position="28"/>
    </location>
</feature>
<protein>
    <submittedName>
        <fullName evidence="2">Uncharacterized protein</fullName>
    </submittedName>
</protein>
<feature type="non-terminal residue" evidence="2">
    <location>
        <position position="34"/>
    </location>
</feature>
<dbReference type="EMBL" id="ASHM01267014">
    <property type="protein sequence ID" value="PNX70219.1"/>
    <property type="molecule type" value="Genomic_DNA"/>
</dbReference>
<dbReference type="AlphaFoldDB" id="A0A2K3KVA0"/>
<dbReference type="Proteomes" id="UP000236291">
    <property type="component" value="Unassembled WGS sequence"/>
</dbReference>